<accession>A0A6G0U3C3</accession>
<name>A0A6G0U3C3_APHGL</name>
<protein>
    <submittedName>
        <fullName evidence="1">Uncharacterized protein</fullName>
    </submittedName>
</protein>
<dbReference type="Proteomes" id="UP000475862">
    <property type="component" value="Unassembled WGS sequence"/>
</dbReference>
<reference evidence="1 2" key="1">
    <citation type="submission" date="2019-08" db="EMBL/GenBank/DDBJ databases">
        <title>The genome of the soybean aphid Biotype 1, its phylome, world population structure and adaptation to the North American continent.</title>
        <authorList>
            <person name="Giordano R."/>
            <person name="Donthu R.K."/>
            <person name="Hernandez A.G."/>
            <person name="Wright C.L."/>
            <person name="Zimin A.V."/>
        </authorList>
    </citation>
    <scope>NUCLEOTIDE SEQUENCE [LARGE SCALE GENOMIC DNA]</scope>
    <source>
        <tissue evidence="1">Whole aphids</tissue>
    </source>
</reference>
<dbReference type="EMBL" id="VYZN01000009">
    <property type="protein sequence ID" value="KAE9543280.1"/>
    <property type="molecule type" value="Genomic_DNA"/>
</dbReference>
<gene>
    <name evidence="1" type="ORF">AGLY_003191</name>
</gene>
<comment type="caution">
    <text evidence="1">The sequence shown here is derived from an EMBL/GenBank/DDBJ whole genome shotgun (WGS) entry which is preliminary data.</text>
</comment>
<evidence type="ECO:0000313" key="2">
    <source>
        <dbReference type="Proteomes" id="UP000475862"/>
    </source>
</evidence>
<proteinExistence type="predicted"/>
<organism evidence="1 2">
    <name type="scientific">Aphis glycines</name>
    <name type="common">Soybean aphid</name>
    <dbReference type="NCBI Taxonomy" id="307491"/>
    <lineage>
        <taxon>Eukaryota</taxon>
        <taxon>Metazoa</taxon>
        <taxon>Ecdysozoa</taxon>
        <taxon>Arthropoda</taxon>
        <taxon>Hexapoda</taxon>
        <taxon>Insecta</taxon>
        <taxon>Pterygota</taxon>
        <taxon>Neoptera</taxon>
        <taxon>Paraneoptera</taxon>
        <taxon>Hemiptera</taxon>
        <taxon>Sternorrhyncha</taxon>
        <taxon>Aphidomorpha</taxon>
        <taxon>Aphidoidea</taxon>
        <taxon>Aphididae</taxon>
        <taxon>Aphidini</taxon>
        <taxon>Aphis</taxon>
        <taxon>Aphis</taxon>
    </lineage>
</organism>
<keyword evidence="2" id="KW-1185">Reference proteome</keyword>
<dbReference type="OrthoDB" id="10549221at2759"/>
<dbReference type="AlphaFoldDB" id="A0A6G0U3C3"/>
<sequence length="170" mass="19884">MDDDDKKGTLFNNFGKHESVEKVVSDAKVNILGALEIKYKKFPVVFKKIGKNHKKVTENRNFYAKPVFDKIDLLYSCYSKTNLKTITNSRSLKHIPRFLGHVDHWVIHQARIGFKKMIYIILFLMFRTFRLDVIFSRLKFFRELGGDGKVILFSVNSQLAELVLIVDNRK</sequence>
<evidence type="ECO:0000313" key="1">
    <source>
        <dbReference type="EMBL" id="KAE9543280.1"/>
    </source>
</evidence>